<feature type="transmembrane region" description="Helical" evidence="1">
    <location>
        <begin position="356"/>
        <end position="377"/>
    </location>
</feature>
<dbReference type="InterPro" id="IPR025315">
    <property type="entry name" value="DUF4220"/>
</dbReference>
<protein>
    <recommendedName>
        <fullName evidence="2">DUF4220 domain-containing protein</fullName>
    </recommendedName>
</protein>
<keyword evidence="1" id="KW-0812">Transmembrane</keyword>
<dbReference type="Proteomes" id="UP000026960">
    <property type="component" value="Chromosome 8"/>
</dbReference>
<organism evidence="3">
    <name type="scientific">Oryza barthii</name>
    <dbReference type="NCBI Taxonomy" id="65489"/>
    <lineage>
        <taxon>Eukaryota</taxon>
        <taxon>Viridiplantae</taxon>
        <taxon>Streptophyta</taxon>
        <taxon>Embryophyta</taxon>
        <taxon>Tracheophyta</taxon>
        <taxon>Spermatophyta</taxon>
        <taxon>Magnoliopsida</taxon>
        <taxon>Liliopsida</taxon>
        <taxon>Poales</taxon>
        <taxon>Poaceae</taxon>
        <taxon>BOP clade</taxon>
        <taxon>Oryzoideae</taxon>
        <taxon>Oryzeae</taxon>
        <taxon>Oryzinae</taxon>
        <taxon>Oryza</taxon>
    </lineage>
</organism>
<reference evidence="3" key="2">
    <citation type="submission" date="2015-03" db="UniProtKB">
        <authorList>
            <consortium name="EnsemblPlants"/>
        </authorList>
    </citation>
    <scope>IDENTIFICATION</scope>
</reference>
<dbReference type="STRING" id="65489.A0A0D3GXH9"/>
<feature type="domain" description="DUF4220" evidence="2">
    <location>
        <begin position="50"/>
        <end position="176"/>
    </location>
</feature>
<feature type="transmembrane region" description="Helical" evidence="1">
    <location>
        <begin position="46"/>
        <end position="66"/>
    </location>
</feature>
<feature type="transmembrane region" description="Helical" evidence="1">
    <location>
        <begin position="114"/>
        <end position="133"/>
    </location>
</feature>
<feature type="transmembrane region" description="Helical" evidence="1">
    <location>
        <begin position="86"/>
        <end position="107"/>
    </location>
</feature>
<dbReference type="Pfam" id="PF13968">
    <property type="entry name" value="DUF4220"/>
    <property type="match status" value="1"/>
</dbReference>
<dbReference type="Pfam" id="PF04578">
    <property type="entry name" value="DUF594"/>
    <property type="match status" value="1"/>
</dbReference>
<sequence length="516" mass="58768">MGSLLELLDAWEIQLLIVLLSFILQLFLFFTGSLRQRSTNGFLRGTIRIAYLGADLVAIYALGYLSRHVDTTMKKGYSTLGETHPLAFLWAPFLLIHLGGQDTITAFSMEDNNLWLRHLLNLVVQVTLAMYVFWKSTSWHKNVQLLVPGVFLFTAGIIKYGERTVALMYGKLNNGMTSNIKISKERILELTEHDVYQELVCSVLNMQKVTNTLFGRMLLASPRTWWWLKDGGYDRLSRISWYFVGRLKRRPLWSNKMGQYNLLSSYLGMYDELAVTAPQRLMRMMRKMARGVGVGGKVMNKKLFWVSTLLETRYEVVDNDLMECVMCEIKKLGSSQRIINRRWTHLEPFVKEIEGMLLLTFSSTIIVLHTITMAYLMKSNANAVSTLQSGIANSVGLSLSYLNKEILDHNVDISLSTLIERLKNAPVEFPWRTEHEQHEAVLEELRDIWMRLLIYTAGKSRPEGHPAHLAKGGELLTFVWLYMASMGVGDGVAQPIETSTSSRDASGLSIISIFDL</sequence>
<dbReference type="PANTHER" id="PTHR31325">
    <property type="entry name" value="OS01G0798800 PROTEIN-RELATED"/>
    <property type="match status" value="1"/>
</dbReference>
<name>A0A0D3GXH9_9ORYZ</name>
<feature type="transmembrane region" description="Helical" evidence="1">
    <location>
        <begin position="145"/>
        <end position="161"/>
    </location>
</feature>
<dbReference type="eggNOG" id="ENOG502QQBP">
    <property type="taxonomic scope" value="Eukaryota"/>
</dbReference>
<reference evidence="3" key="1">
    <citation type="journal article" date="2009" name="Rice">
        <title>De Novo Next Generation Sequencing of Plant Genomes.</title>
        <authorList>
            <person name="Rounsley S."/>
            <person name="Marri P.R."/>
            <person name="Yu Y."/>
            <person name="He R."/>
            <person name="Sisneros N."/>
            <person name="Goicoechea J.L."/>
            <person name="Lee S.J."/>
            <person name="Angelova A."/>
            <person name="Kudrna D."/>
            <person name="Luo M."/>
            <person name="Affourtit J."/>
            <person name="Desany B."/>
            <person name="Knight J."/>
            <person name="Niazi F."/>
            <person name="Egholm M."/>
            <person name="Wing R.A."/>
        </authorList>
    </citation>
    <scope>NUCLEOTIDE SEQUENCE [LARGE SCALE GENOMIC DNA]</scope>
    <source>
        <strain evidence="3">cv. IRGC 105608</strain>
    </source>
</reference>
<dbReference type="InterPro" id="IPR007658">
    <property type="entry name" value="DUF594"/>
</dbReference>
<evidence type="ECO:0000256" key="1">
    <source>
        <dbReference type="SAM" id="Phobius"/>
    </source>
</evidence>
<feature type="transmembrane region" description="Helical" evidence="1">
    <location>
        <begin position="13"/>
        <end position="34"/>
    </location>
</feature>
<evidence type="ECO:0000313" key="3">
    <source>
        <dbReference type="EnsemblPlants" id="OBART08G06240.1"/>
    </source>
</evidence>
<keyword evidence="1" id="KW-0472">Membrane</keyword>
<dbReference type="Gramene" id="OBART08G06240.1">
    <property type="protein sequence ID" value="OBART08G06240.1"/>
    <property type="gene ID" value="OBART08G06240"/>
</dbReference>
<keyword evidence="4" id="KW-1185">Reference proteome</keyword>
<dbReference type="AlphaFoldDB" id="A0A0D3GXH9"/>
<proteinExistence type="predicted"/>
<dbReference type="HOGENOM" id="CLU_009180_6_0_1"/>
<keyword evidence="1" id="KW-1133">Transmembrane helix</keyword>
<dbReference type="PaxDb" id="65489-OBART08G06240.1"/>
<evidence type="ECO:0000259" key="2">
    <source>
        <dbReference type="Pfam" id="PF13968"/>
    </source>
</evidence>
<evidence type="ECO:0000313" key="4">
    <source>
        <dbReference type="Proteomes" id="UP000026960"/>
    </source>
</evidence>
<dbReference type="EnsemblPlants" id="OBART08G06240.1">
    <property type="protein sequence ID" value="OBART08G06240.1"/>
    <property type="gene ID" value="OBART08G06240"/>
</dbReference>
<accession>A0A0D3GXH9</accession>